<dbReference type="EMBL" id="JBHRUV010000072">
    <property type="protein sequence ID" value="MFC3267030.1"/>
    <property type="molecule type" value="Genomic_DNA"/>
</dbReference>
<dbReference type="InterPro" id="IPR029069">
    <property type="entry name" value="HotDog_dom_sf"/>
</dbReference>
<sequence>MEGAPKKLESADILQIMSYLPHRYPFLLVDRIVDIDGDNSCVGIKNVTINEPHFQGHFPTRPLYPGVLLIEGMAQTAGAICVAAKLAGAQAPKQVFFMTIDKCKFRKPVQPGDVIEFHMRKLNHRRNMWWYRGEARVNGALAAEAEVSAMLVLE</sequence>
<dbReference type="PANTHER" id="PTHR30272">
    <property type="entry name" value="3-HYDROXYACYL-[ACYL-CARRIER-PROTEIN] DEHYDRATASE"/>
    <property type="match status" value="1"/>
</dbReference>
<dbReference type="EC" id="4.2.1.59" evidence="9"/>
<keyword evidence="4 9" id="KW-0444">Lipid biosynthesis</keyword>
<evidence type="ECO:0000256" key="3">
    <source>
        <dbReference type="ARBA" id="ARBA00022490"/>
    </source>
</evidence>
<dbReference type="Pfam" id="PF07977">
    <property type="entry name" value="FabA"/>
    <property type="match status" value="1"/>
</dbReference>
<keyword evidence="11" id="KW-1185">Reference proteome</keyword>
<dbReference type="PANTHER" id="PTHR30272:SF1">
    <property type="entry name" value="3-HYDROXYACYL-[ACYL-CARRIER-PROTEIN] DEHYDRATASE"/>
    <property type="match status" value="1"/>
</dbReference>
<evidence type="ECO:0000256" key="5">
    <source>
        <dbReference type="ARBA" id="ARBA00022556"/>
    </source>
</evidence>
<accession>A0ABV7LGG6</accession>
<name>A0ABV7LGG6_9HYPH</name>
<dbReference type="GO" id="GO:0019171">
    <property type="term" value="F:(3R)-hydroxyacyl-[acyl-carrier-protein] dehydratase activity"/>
    <property type="evidence" value="ECO:0007669"/>
    <property type="project" value="UniProtKB-EC"/>
</dbReference>
<keyword evidence="7 9" id="KW-0456">Lyase</keyword>
<protein>
    <recommendedName>
        <fullName evidence="9">3-hydroxyacyl-[acyl-carrier-protein] dehydratase FabZ</fullName>
        <ecNumber evidence="9">4.2.1.59</ecNumber>
    </recommendedName>
    <alternativeName>
        <fullName evidence="9">(3R)-hydroxymyristoyl-[acyl-carrier-protein] dehydratase</fullName>
        <shortName evidence="9">(3R)-hydroxymyristoyl-ACP dehydrase</shortName>
    </alternativeName>
    <alternativeName>
        <fullName evidence="9">Beta-hydroxyacyl-ACP dehydratase</fullName>
    </alternativeName>
</protein>
<dbReference type="NCBIfam" id="NF000582">
    <property type="entry name" value="PRK00006.1"/>
    <property type="match status" value="1"/>
</dbReference>
<reference evidence="11" key="1">
    <citation type="journal article" date="2019" name="Int. J. Syst. Evol. Microbiol.">
        <title>The Global Catalogue of Microorganisms (GCM) 10K type strain sequencing project: providing services to taxonomists for standard genome sequencing and annotation.</title>
        <authorList>
            <consortium name="The Broad Institute Genomics Platform"/>
            <consortium name="The Broad Institute Genome Sequencing Center for Infectious Disease"/>
            <person name="Wu L."/>
            <person name="Ma J."/>
        </authorList>
    </citation>
    <scope>NUCLEOTIDE SEQUENCE [LARGE SCALE GENOMIC DNA]</scope>
    <source>
        <strain evidence="11">CCM 7941</strain>
    </source>
</reference>
<evidence type="ECO:0000256" key="7">
    <source>
        <dbReference type="ARBA" id="ARBA00023239"/>
    </source>
</evidence>
<evidence type="ECO:0000313" key="11">
    <source>
        <dbReference type="Proteomes" id="UP001595536"/>
    </source>
</evidence>
<dbReference type="Gene3D" id="3.10.129.10">
    <property type="entry name" value="Hotdog Thioesterase"/>
    <property type="match status" value="1"/>
</dbReference>
<comment type="catalytic activity">
    <reaction evidence="9">
        <text>a (3R)-hydroxyacyl-[ACP] = a (2E)-enoyl-[ACP] + H2O</text>
        <dbReference type="Rhea" id="RHEA:13097"/>
        <dbReference type="Rhea" id="RHEA-COMP:9925"/>
        <dbReference type="Rhea" id="RHEA-COMP:9945"/>
        <dbReference type="ChEBI" id="CHEBI:15377"/>
        <dbReference type="ChEBI" id="CHEBI:78784"/>
        <dbReference type="ChEBI" id="CHEBI:78827"/>
        <dbReference type="EC" id="4.2.1.59"/>
    </reaction>
</comment>
<evidence type="ECO:0000256" key="8">
    <source>
        <dbReference type="ARBA" id="ARBA00025049"/>
    </source>
</evidence>
<dbReference type="CDD" id="cd01288">
    <property type="entry name" value="FabZ"/>
    <property type="match status" value="1"/>
</dbReference>
<evidence type="ECO:0000313" key="10">
    <source>
        <dbReference type="EMBL" id="MFC3267030.1"/>
    </source>
</evidence>
<gene>
    <name evidence="9 10" type="primary">fabZ</name>
    <name evidence="10" type="ORF">ACFOEX_11810</name>
</gene>
<dbReference type="InterPro" id="IPR013114">
    <property type="entry name" value="FabA_FabZ"/>
</dbReference>
<keyword evidence="6 9" id="KW-0443">Lipid metabolism</keyword>
<keyword evidence="5 9" id="KW-0441">Lipid A biosynthesis</keyword>
<organism evidence="10 11">
    <name type="scientific">Camelimonas abortus</name>
    <dbReference type="NCBI Taxonomy" id="1017184"/>
    <lineage>
        <taxon>Bacteria</taxon>
        <taxon>Pseudomonadati</taxon>
        <taxon>Pseudomonadota</taxon>
        <taxon>Alphaproteobacteria</taxon>
        <taxon>Hyphomicrobiales</taxon>
        <taxon>Chelatococcaceae</taxon>
        <taxon>Camelimonas</taxon>
    </lineage>
</organism>
<feature type="active site" evidence="9">
    <location>
        <position position="57"/>
    </location>
</feature>
<evidence type="ECO:0000256" key="4">
    <source>
        <dbReference type="ARBA" id="ARBA00022516"/>
    </source>
</evidence>
<comment type="caution">
    <text evidence="10">The sequence shown here is derived from an EMBL/GenBank/DDBJ whole genome shotgun (WGS) entry which is preliminary data.</text>
</comment>
<dbReference type="NCBIfam" id="TIGR01750">
    <property type="entry name" value="fabZ"/>
    <property type="match status" value="1"/>
</dbReference>
<evidence type="ECO:0000256" key="9">
    <source>
        <dbReference type="HAMAP-Rule" id="MF_00406"/>
    </source>
</evidence>
<comment type="similarity">
    <text evidence="2 9">Belongs to the thioester dehydratase family. FabZ subfamily.</text>
</comment>
<evidence type="ECO:0000256" key="1">
    <source>
        <dbReference type="ARBA" id="ARBA00004496"/>
    </source>
</evidence>
<comment type="subcellular location">
    <subcellularLocation>
        <location evidence="1 9">Cytoplasm</location>
    </subcellularLocation>
</comment>
<dbReference type="SUPFAM" id="SSF54637">
    <property type="entry name" value="Thioesterase/thiol ester dehydrase-isomerase"/>
    <property type="match status" value="1"/>
</dbReference>
<dbReference type="RefSeq" id="WP_376830451.1">
    <property type="nucleotide sequence ID" value="NZ_JBHLWR010000006.1"/>
</dbReference>
<dbReference type="HAMAP" id="MF_00406">
    <property type="entry name" value="FabZ"/>
    <property type="match status" value="1"/>
</dbReference>
<comment type="function">
    <text evidence="8 9">Involved in unsaturated fatty acids biosynthesis. Catalyzes the dehydration of short chain beta-hydroxyacyl-ACPs and long chain saturated and unsaturated beta-hydroxyacyl-ACPs.</text>
</comment>
<evidence type="ECO:0000256" key="6">
    <source>
        <dbReference type="ARBA" id="ARBA00023098"/>
    </source>
</evidence>
<dbReference type="InterPro" id="IPR010084">
    <property type="entry name" value="FabZ"/>
</dbReference>
<evidence type="ECO:0000256" key="2">
    <source>
        <dbReference type="ARBA" id="ARBA00009174"/>
    </source>
</evidence>
<dbReference type="Proteomes" id="UP001595536">
    <property type="component" value="Unassembled WGS sequence"/>
</dbReference>
<keyword evidence="3 9" id="KW-0963">Cytoplasm</keyword>
<proteinExistence type="inferred from homology"/>